<feature type="region of interest" description="Disordered" evidence="1">
    <location>
        <begin position="1"/>
        <end position="20"/>
    </location>
</feature>
<organism evidence="2 3">
    <name type="scientific">Elysia crispata</name>
    <name type="common">lettuce slug</name>
    <dbReference type="NCBI Taxonomy" id="231223"/>
    <lineage>
        <taxon>Eukaryota</taxon>
        <taxon>Metazoa</taxon>
        <taxon>Spiralia</taxon>
        <taxon>Lophotrochozoa</taxon>
        <taxon>Mollusca</taxon>
        <taxon>Gastropoda</taxon>
        <taxon>Heterobranchia</taxon>
        <taxon>Euthyneura</taxon>
        <taxon>Panpulmonata</taxon>
        <taxon>Sacoglossa</taxon>
        <taxon>Placobranchoidea</taxon>
        <taxon>Plakobranchidae</taxon>
        <taxon>Elysia</taxon>
    </lineage>
</organism>
<keyword evidence="3" id="KW-1185">Reference proteome</keyword>
<proteinExistence type="predicted"/>
<name>A0AAE1E3U0_9GAST</name>
<gene>
    <name evidence="2" type="ORF">RRG08_039200</name>
</gene>
<evidence type="ECO:0000313" key="2">
    <source>
        <dbReference type="EMBL" id="KAK3793394.1"/>
    </source>
</evidence>
<sequence>MGVAEADQGYRHRRTLENPTCTKLNSKERQFSRSPVSPRPHLGLIESKLGTTWRRPSLLDEKLAEAPKHNVTRLHITGSPIFGSDLIVVDTSLHGIVQTRETKNPRAALEGSALSAPPVRVFSMAETTQTINRISASKPSDGTPHKCCSVCHFLQS</sequence>
<dbReference type="EMBL" id="JAWDGP010001251">
    <property type="protein sequence ID" value="KAK3793394.1"/>
    <property type="molecule type" value="Genomic_DNA"/>
</dbReference>
<evidence type="ECO:0000313" key="3">
    <source>
        <dbReference type="Proteomes" id="UP001283361"/>
    </source>
</evidence>
<protein>
    <submittedName>
        <fullName evidence="2">Uncharacterized protein</fullName>
    </submittedName>
</protein>
<dbReference type="AlphaFoldDB" id="A0AAE1E3U0"/>
<evidence type="ECO:0000256" key="1">
    <source>
        <dbReference type="SAM" id="MobiDB-lite"/>
    </source>
</evidence>
<comment type="caution">
    <text evidence="2">The sequence shown here is derived from an EMBL/GenBank/DDBJ whole genome shotgun (WGS) entry which is preliminary data.</text>
</comment>
<dbReference type="Proteomes" id="UP001283361">
    <property type="component" value="Unassembled WGS sequence"/>
</dbReference>
<accession>A0AAE1E3U0</accession>
<reference evidence="2" key="1">
    <citation type="journal article" date="2023" name="G3 (Bethesda)">
        <title>A reference genome for the long-term kleptoplast-retaining sea slug Elysia crispata morphotype clarki.</title>
        <authorList>
            <person name="Eastman K.E."/>
            <person name="Pendleton A.L."/>
            <person name="Shaikh M.A."/>
            <person name="Suttiyut T."/>
            <person name="Ogas R."/>
            <person name="Tomko P."/>
            <person name="Gavelis G."/>
            <person name="Widhalm J.R."/>
            <person name="Wisecaver J.H."/>
        </authorList>
    </citation>
    <scope>NUCLEOTIDE SEQUENCE</scope>
    <source>
        <strain evidence="2">ECLA1</strain>
    </source>
</reference>